<evidence type="ECO:0000256" key="4">
    <source>
        <dbReference type="PIRSR" id="PIRSR005739-1"/>
    </source>
</evidence>
<dbReference type="GO" id="GO:0032259">
    <property type="term" value="P:methylation"/>
    <property type="evidence" value="ECO:0007669"/>
    <property type="project" value="UniProtKB-KW"/>
</dbReference>
<feature type="active site" description="Proton acceptor" evidence="4">
    <location>
        <position position="249"/>
    </location>
</feature>
<dbReference type="EMBL" id="NMQU01000006">
    <property type="protein sequence ID" value="OXM55180.1"/>
    <property type="molecule type" value="Genomic_DNA"/>
</dbReference>
<keyword evidence="3" id="KW-0949">S-adenosyl-L-methionine</keyword>
<dbReference type="AlphaFoldDB" id="A0A229S8I3"/>
<dbReference type="InterPro" id="IPR001077">
    <property type="entry name" value="COMT_C"/>
</dbReference>
<dbReference type="GO" id="GO:0046983">
    <property type="term" value="F:protein dimerization activity"/>
    <property type="evidence" value="ECO:0007669"/>
    <property type="project" value="InterPro"/>
</dbReference>
<dbReference type="InterPro" id="IPR016461">
    <property type="entry name" value="COMT-like"/>
</dbReference>
<dbReference type="Pfam" id="PF08100">
    <property type="entry name" value="Dimerisation"/>
    <property type="match status" value="1"/>
</dbReference>
<dbReference type="InterPro" id="IPR012967">
    <property type="entry name" value="COMT_dimerisation"/>
</dbReference>
<dbReference type="GO" id="GO:0008171">
    <property type="term" value="F:O-methyltransferase activity"/>
    <property type="evidence" value="ECO:0007669"/>
    <property type="project" value="InterPro"/>
</dbReference>
<dbReference type="OrthoDB" id="582216at2"/>
<evidence type="ECO:0000313" key="7">
    <source>
        <dbReference type="EMBL" id="OXM55180.1"/>
    </source>
</evidence>
<comment type="caution">
    <text evidence="7">The sequence shown here is derived from an EMBL/GenBank/DDBJ whole genome shotgun (WGS) entry which is preliminary data.</text>
</comment>
<evidence type="ECO:0000256" key="1">
    <source>
        <dbReference type="ARBA" id="ARBA00022603"/>
    </source>
</evidence>
<dbReference type="InterPro" id="IPR036390">
    <property type="entry name" value="WH_DNA-bd_sf"/>
</dbReference>
<dbReference type="Gene3D" id="3.40.50.150">
    <property type="entry name" value="Vaccinia Virus protein VP39"/>
    <property type="match status" value="1"/>
</dbReference>
<dbReference type="Proteomes" id="UP000215563">
    <property type="component" value="Unassembled WGS sequence"/>
</dbReference>
<feature type="domain" description="O-methyltransferase C-terminal" evidence="5">
    <location>
        <begin position="118"/>
        <end position="319"/>
    </location>
</feature>
<proteinExistence type="predicted"/>
<dbReference type="RefSeq" id="WP_020634144.1">
    <property type="nucleotide sequence ID" value="NZ_KB913032.1"/>
</dbReference>
<dbReference type="Gene3D" id="1.10.10.10">
    <property type="entry name" value="Winged helix-like DNA-binding domain superfamily/Winged helix DNA-binding domain"/>
    <property type="match status" value="1"/>
</dbReference>
<evidence type="ECO:0000259" key="6">
    <source>
        <dbReference type="Pfam" id="PF08100"/>
    </source>
</evidence>
<name>A0A229S8I3_AMYAL</name>
<dbReference type="InterPro" id="IPR029063">
    <property type="entry name" value="SAM-dependent_MTases_sf"/>
</dbReference>
<dbReference type="Pfam" id="PF00891">
    <property type="entry name" value="Methyltransf_2"/>
    <property type="match status" value="1"/>
</dbReference>
<evidence type="ECO:0000256" key="3">
    <source>
        <dbReference type="ARBA" id="ARBA00022691"/>
    </source>
</evidence>
<evidence type="ECO:0000256" key="2">
    <source>
        <dbReference type="ARBA" id="ARBA00022679"/>
    </source>
</evidence>
<sequence length="340" mass="36887">MPSTSTAPATSTLDTAEQIIRLGNRFSDAKALLTAVDLDVFGVLRENPGTAEEIRERLDVAGRGLPDMLHLLTALGLLDHIDGRFHNSPSAAKYLIRGTDDYIGGFLQRSNRNLYPAWGKLSEALRTGRPQAVGNFDLVVADPRLLRQFIGMMDGLTQVLGPQLVAAYDFAPHGTVLDVGGCRGNLLSKVLGANPGLTGTVFDLPQMEPFFDELMTETGLTGRAAFHGGNFFEDPLPRANLVNLGHVLHDWDPVQRKELVAKAYAAVNPGGTLLIYDRMLDDEPEHVENLVISLDMLLVTDGGSEYTVTEVKEHAAAAGCRDITEQPLGAYDTLVICRKP</sequence>
<accession>A0A229S8I3</accession>
<dbReference type="PIRSF" id="PIRSF005739">
    <property type="entry name" value="O-mtase"/>
    <property type="match status" value="1"/>
</dbReference>
<keyword evidence="8" id="KW-1185">Reference proteome</keyword>
<dbReference type="PANTHER" id="PTHR43712">
    <property type="entry name" value="PUTATIVE (AFU_ORTHOLOGUE AFUA_4G14580)-RELATED"/>
    <property type="match status" value="1"/>
</dbReference>
<reference evidence="7 8" key="1">
    <citation type="submission" date="2017-07" db="EMBL/GenBank/DDBJ databases">
        <title>Amycolatopsis alba DSM 44262 Genome sequencing and assembly.</title>
        <authorList>
            <person name="Kaur N."/>
            <person name="Mayilraj S."/>
        </authorList>
    </citation>
    <scope>NUCLEOTIDE SEQUENCE [LARGE SCALE GENOMIC DNA]</scope>
    <source>
        <strain evidence="7 8">DSM 44262</strain>
    </source>
</reference>
<dbReference type="InterPro" id="IPR036388">
    <property type="entry name" value="WH-like_DNA-bd_sf"/>
</dbReference>
<dbReference type="PANTHER" id="PTHR43712:SF2">
    <property type="entry name" value="O-METHYLTRANSFERASE CICE"/>
    <property type="match status" value="1"/>
</dbReference>
<evidence type="ECO:0000259" key="5">
    <source>
        <dbReference type="Pfam" id="PF00891"/>
    </source>
</evidence>
<dbReference type="SUPFAM" id="SSF46785">
    <property type="entry name" value="Winged helix' DNA-binding domain"/>
    <property type="match status" value="1"/>
</dbReference>
<gene>
    <name evidence="7" type="ORF">CFP75_01360</name>
</gene>
<dbReference type="PROSITE" id="PS51683">
    <property type="entry name" value="SAM_OMT_II"/>
    <property type="match status" value="1"/>
</dbReference>
<protein>
    <submittedName>
        <fullName evidence="7">Methyltransferase</fullName>
    </submittedName>
</protein>
<keyword evidence="2 7" id="KW-0808">Transferase</keyword>
<feature type="domain" description="O-methyltransferase dimerisation" evidence="6">
    <location>
        <begin position="24"/>
        <end position="95"/>
    </location>
</feature>
<evidence type="ECO:0000313" key="8">
    <source>
        <dbReference type="Proteomes" id="UP000215563"/>
    </source>
</evidence>
<organism evidence="7 8">
    <name type="scientific">Amycolatopsis alba DSM 44262</name>
    <dbReference type="NCBI Taxonomy" id="1125972"/>
    <lineage>
        <taxon>Bacteria</taxon>
        <taxon>Bacillati</taxon>
        <taxon>Actinomycetota</taxon>
        <taxon>Actinomycetes</taxon>
        <taxon>Pseudonocardiales</taxon>
        <taxon>Pseudonocardiaceae</taxon>
        <taxon>Amycolatopsis</taxon>
    </lineage>
</organism>
<keyword evidence="1 7" id="KW-0489">Methyltransferase</keyword>
<dbReference type="SUPFAM" id="SSF53335">
    <property type="entry name" value="S-adenosyl-L-methionine-dependent methyltransferases"/>
    <property type="match status" value="1"/>
</dbReference>